<gene>
    <name evidence="1" type="ORF">BU25DRAFT_179314</name>
</gene>
<comment type="caution">
    <text evidence="1">The sequence shown here is derived from an EMBL/GenBank/DDBJ whole genome shotgun (WGS) entry which is preliminary data.</text>
</comment>
<evidence type="ECO:0000313" key="1">
    <source>
        <dbReference type="EMBL" id="KAF2623453.1"/>
    </source>
</evidence>
<sequence>MYLYEVWPCYWPSTQGPPPPQKKVTTTSRVRFTTHDKAAFPPVDTPPVDTPPVDTPPVDTPPLILLQLILLQLILLQLIFLQSSPCSPRDPLSHPPVLLLIDGLCSSDHDQKPGDTQDDLKSRKKSKRVLNVGSHVDSRAET</sequence>
<dbReference type="Proteomes" id="UP000799754">
    <property type="component" value="Unassembled WGS sequence"/>
</dbReference>
<reference evidence="1" key="1">
    <citation type="journal article" date="2020" name="Stud. Mycol.">
        <title>101 Dothideomycetes genomes: a test case for predicting lifestyles and emergence of pathogens.</title>
        <authorList>
            <person name="Haridas S."/>
            <person name="Albert R."/>
            <person name="Binder M."/>
            <person name="Bloem J."/>
            <person name="Labutti K."/>
            <person name="Salamov A."/>
            <person name="Andreopoulos B."/>
            <person name="Baker S."/>
            <person name="Barry K."/>
            <person name="Bills G."/>
            <person name="Bluhm B."/>
            <person name="Cannon C."/>
            <person name="Castanera R."/>
            <person name="Culley D."/>
            <person name="Daum C."/>
            <person name="Ezra D."/>
            <person name="Gonzalez J."/>
            <person name="Henrissat B."/>
            <person name="Kuo A."/>
            <person name="Liang C."/>
            <person name="Lipzen A."/>
            <person name="Lutzoni F."/>
            <person name="Magnuson J."/>
            <person name="Mondo S."/>
            <person name="Nolan M."/>
            <person name="Ohm R."/>
            <person name="Pangilinan J."/>
            <person name="Park H.-J."/>
            <person name="Ramirez L."/>
            <person name="Alfaro M."/>
            <person name="Sun H."/>
            <person name="Tritt A."/>
            <person name="Yoshinaga Y."/>
            <person name="Zwiers L.-H."/>
            <person name="Turgeon B."/>
            <person name="Goodwin S."/>
            <person name="Spatafora J."/>
            <person name="Crous P."/>
            <person name="Grigoriev I."/>
        </authorList>
    </citation>
    <scope>NUCLEOTIDE SEQUENCE</scope>
    <source>
        <strain evidence="1">CBS 525.71</strain>
    </source>
</reference>
<accession>A0ACB6RQP8</accession>
<evidence type="ECO:0000313" key="2">
    <source>
        <dbReference type="Proteomes" id="UP000799754"/>
    </source>
</evidence>
<keyword evidence="2" id="KW-1185">Reference proteome</keyword>
<name>A0ACB6RQP8_9PLEO</name>
<dbReference type="EMBL" id="MU006737">
    <property type="protein sequence ID" value="KAF2623453.1"/>
    <property type="molecule type" value="Genomic_DNA"/>
</dbReference>
<organism evidence="1 2">
    <name type="scientific">Macroventuria anomochaeta</name>
    <dbReference type="NCBI Taxonomy" id="301207"/>
    <lineage>
        <taxon>Eukaryota</taxon>
        <taxon>Fungi</taxon>
        <taxon>Dikarya</taxon>
        <taxon>Ascomycota</taxon>
        <taxon>Pezizomycotina</taxon>
        <taxon>Dothideomycetes</taxon>
        <taxon>Pleosporomycetidae</taxon>
        <taxon>Pleosporales</taxon>
        <taxon>Pleosporineae</taxon>
        <taxon>Didymellaceae</taxon>
        <taxon>Macroventuria</taxon>
    </lineage>
</organism>
<protein>
    <submittedName>
        <fullName evidence="1">Uncharacterized protein</fullName>
    </submittedName>
</protein>
<proteinExistence type="predicted"/>